<comment type="similarity">
    <text evidence="1">Belongs to the glycosyl hydrolase 3 family.</text>
</comment>
<organism evidence="6 7">
    <name type="scientific">Pseudonocardia xinjiangensis</name>
    <dbReference type="NCBI Taxonomy" id="75289"/>
    <lineage>
        <taxon>Bacteria</taxon>
        <taxon>Bacillati</taxon>
        <taxon>Actinomycetota</taxon>
        <taxon>Actinomycetes</taxon>
        <taxon>Pseudonocardiales</taxon>
        <taxon>Pseudonocardiaceae</taxon>
        <taxon>Pseudonocardia</taxon>
    </lineage>
</organism>
<dbReference type="InterPro" id="IPR036962">
    <property type="entry name" value="Glyco_hydro_3_N_sf"/>
</dbReference>
<evidence type="ECO:0000313" key="7">
    <source>
        <dbReference type="Proteomes" id="UP001296706"/>
    </source>
</evidence>
<comment type="caution">
    <text evidence="6">The sequence shown here is derived from an EMBL/GenBank/DDBJ whole genome shotgun (WGS) entry which is preliminary data.</text>
</comment>
<evidence type="ECO:0000256" key="3">
    <source>
        <dbReference type="ARBA" id="ARBA00023295"/>
    </source>
</evidence>
<keyword evidence="7" id="KW-1185">Reference proteome</keyword>
<feature type="region of interest" description="Disordered" evidence="4">
    <location>
        <begin position="1"/>
        <end position="20"/>
    </location>
</feature>
<evidence type="ECO:0000313" key="6">
    <source>
        <dbReference type="EMBL" id="NMH82172.1"/>
    </source>
</evidence>
<dbReference type="InterPro" id="IPR050226">
    <property type="entry name" value="NagZ_Beta-hexosaminidase"/>
</dbReference>
<feature type="domain" description="Glycoside hydrolase family 3 N-terminal" evidence="5">
    <location>
        <begin position="72"/>
        <end position="370"/>
    </location>
</feature>
<dbReference type="InterPro" id="IPR017853">
    <property type="entry name" value="GH"/>
</dbReference>
<dbReference type="Pfam" id="PF00933">
    <property type="entry name" value="Glyco_hydro_3"/>
    <property type="match status" value="1"/>
</dbReference>
<protein>
    <submittedName>
        <fullName evidence="6">Beta-N-acetylhexosaminidase</fullName>
    </submittedName>
</protein>
<evidence type="ECO:0000256" key="2">
    <source>
        <dbReference type="ARBA" id="ARBA00022801"/>
    </source>
</evidence>
<dbReference type="PANTHER" id="PTHR30480:SF14">
    <property type="entry name" value="HYDROLASE, PUTATIVE (AFU_ORTHOLOGUE AFUA_4G13770)-RELATED"/>
    <property type="match status" value="1"/>
</dbReference>
<accession>A0ABX1RP39</accession>
<keyword evidence="3" id="KW-0326">Glycosidase</keyword>
<feature type="region of interest" description="Disordered" evidence="4">
    <location>
        <begin position="127"/>
        <end position="156"/>
    </location>
</feature>
<sequence>MCGATACGATNGSANAADNSARPVASATPVASAAPVTSAPPVAPLTPRQAAGQRIIYSYPGLVPPQTLLDRIRAGEASGVIFFSDNVSTPKQITGVVRQLRDAAAKSPLKGPLLLMTDQEGGKVRRLPGGPAASLKAVGQSADPDSGASADGRSAGQDLSGMGLNVNLAPVLDVYHASGDLMDQVQRSFSQNPALVGRLGADYVKAQQAEGVAATVKHFPGLGPAAAAENTDLRPVTLPVPLDTLRNVDEAPYRQSVSAGAKLVMLSWAVYPALDPTRPAGLSPVVQQELRSRTGFTGVTISDALEAGALKAYGATGNRAVLAAQAGADLILTGSRNVQQGDDAAAALATALSDGKLQQGASQAALARIDALRAGLR</sequence>
<dbReference type="InterPro" id="IPR001764">
    <property type="entry name" value="Glyco_hydro_3_N"/>
</dbReference>
<keyword evidence="2" id="KW-0378">Hydrolase</keyword>
<dbReference type="EMBL" id="JAAXKY010000203">
    <property type="protein sequence ID" value="NMH82172.1"/>
    <property type="molecule type" value="Genomic_DNA"/>
</dbReference>
<dbReference type="SUPFAM" id="SSF51445">
    <property type="entry name" value="(Trans)glycosidases"/>
    <property type="match status" value="1"/>
</dbReference>
<evidence type="ECO:0000256" key="4">
    <source>
        <dbReference type="SAM" id="MobiDB-lite"/>
    </source>
</evidence>
<proteinExistence type="inferred from homology"/>
<dbReference type="PANTHER" id="PTHR30480">
    <property type="entry name" value="BETA-HEXOSAMINIDASE-RELATED"/>
    <property type="match status" value="1"/>
</dbReference>
<dbReference type="Gene3D" id="3.20.20.300">
    <property type="entry name" value="Glycoside hydrolase, family 3, N-terminal domain"/>
    <property type="match status" value="1"/>
</dbReference>
<name>A0ABX1RP39_9PSEU</name>
<evidence type="ECO:0000259" key="5">
    <source>
        <dbReference type="Pfam" id="PF00933"/>
    </source>
</evidence>
<evidence type="ECO:0000256" key="1">
    <source>
        <dbReference type="ARBA" id="ARBA00005336"/>
    </source>
</evidence>
<feature type="compositionally biased region" description="Polar residues" evidence="4">
    <location>
        <begin position="8"/>
        <end position="18"/>
    </location>
</feature>
<reference evidence="6 7" key="1">
    <citation type="submission" date="2020-04" db="EMBL/GenBank/DDBJ databases">
        <authorList>
            <person name="Klaysubun C."/>
            <person name="Duangmal K."/>
            <person name="Lipun K."/>
        </authorList>
    </citation>
    <scope>NUCLEOTIDE SEQUENCE [LARGE SCALE GENOMIC DNA]</scope>
    <source>
        <strain evidence="6 7">JCM 11839</strain>
    </source>
</reference>
<gene>
    <name evidence="6" type="ORF">HF577_34420</name>
</gene>
<dbReference type="Proteomes" id="UP001296706">
    <property type="component" value="Unassembled WGS sequence"/>
</dbReference>